<dbReference type="GO" id="GO:0043565">
    <property type="term" value="F:sequence-specific DNA binding"/>
    <property type="evidence" value="ECO:0007669"/>
    <property type="project" value="TreeGrafter"/>
</dbReference>
<dbReference type="SMART" id="SM01321">
    <property type="entry name" value="Y1_Tnp"/>
    <property type="match status" value="1"/>
</dbReference>
<protein>
    <recommendedName>
        <fullName evidence="1">Transposase IS200-like domain-containing protein</fullName>
    </recommendedName>
</protein>
<dbReference type="RefSeq" id="WP_226591906.1">
    <property type="nucleotide sequence ID" value="NZ_BLAY01000210.1"/>
</dbReference>
<comment type="caution">
    <text evidence="2">The sequence shown here is derived from an EMBL/GenBank/DDBJ whole genome shotgun (WGS) entry which is preliminary data.</text>
</comment>
<dbReference type="EMBL" id="BLAY01000210">
    <property type="protein sequence ID" value="GET43263.1"/>
    <property type="molecule type" value="Genomic_DNA"/>
</dbReference>
<dbReference type="GO" id="GO:0004803">
    <property type="term" value="F:transposase activity"/>
    <property type="evidence" value="ECO:0007669"/>
    <property type="project" value="InterPro"/>
</dbReference>
<dbReference type="Gene3D" id="3.30.70.1290">
    <property type="entry name" value="Transposase IS200-like"/>
    <property type="match status" value="1"/>
</dbReference>
<dbReference type="AlphaFoldDB" id="A0AAV3XLR1"/>
<dbReference type="InterPro" id="IPR052715">
    <property type="entry name" value="RAYT_transposase"/>
</dbReference>
<reference evidence="2" key="1">
    <citation type="submission" date="2019-10" db="EMBL/GenBank/DDBJ databases">
        <title>Draft genome sequece of Microseira wollei NIES-4236.</title>
        <authorList>
            <person name="Yamaguchi H."/>
            <person name="Suzuki S."/>
            <person name="Kawachi M."/>
        </authorList>
    </citation>
    <scope>NUCLEOTIDE SEQUENCE</scope>
    <source>
        <strain evidence="2">NIES-4236</strain>
    </source>
</reference>
<dbReference type="InterPro" id="IPR002686">
    <property type="entry name" value="Transposase_17"/>
</dbReference>
<dbReference type="GO" id="GO:0006313">
    <property type="term" value="P:DNA transposition"/>
    <property type="evidence" value="ECO:0007669"/>
    <property type="project" value="InterPro"/>
</dbReference>
<evidence type="ECO:0000313" key="2">
    <source>
        <dbReference type="EMBL" id="GET43263.1"/>
    </source>
</evidence>
<dbReference type="InterPro" id="IPR036515">
    <property type="entry name" value="Transposase_17_sf"/>
</dbReference>
<sequence>MYEYRRLTPEQKAKLVQERKLRGFPPHEPPHPVRDQVFYILTAACYEHRCHMKSEERRQQILNLLFENFINLGMEIRAWVVLPNHYHLLVKVNSGAQAPTTNYYDYGAQAPTTNFDNLGQIFRSVHGVSSRQWNLSDNVTKRKVWFRYSDRAIRSEGHYYTTLNYIHYNPVKHGWAKSPYDWVESSVHWYLEHYKREWLRDLWVKYPVRDYGKEWDI</sequence>
<evidence type="ECO:0000259" key="1">
    <source>
        <dbReference type="SMART" id="SM01321"/>
    </source>
</evidence>
<dbReference type="Proteomes" id="UP001050975">
    <property type="component" value="Unassembled WGS sequence"/>
</dbReference>
<keyword evidence="3" id="KW-1185">Reference proteome</keyword>
<dbReference type="PANTHER" id="PTHR36966:SF1">
    <property type="entry name" value="REP-ASSOCIATED TYROSINE TRANSPOSASE"/>
    <property type="match status" value="1"/>
</dbReference>
<proteinExistence type="predicted"/>
<accession>A0AAV3XLR1</accession>
<feature type="domain" description="Transposase IS200-like" evidence="1">
    <location>
        <begin position="34"/>
        <end position="169"/>
    </location>
</feature>
<gene>
    <name evidence="2" type="ORF">MiSe_80850</name>
</gene>
<dbReference type="SUPFAM" id="SSF143422">
    <property type="entry name" value="Transposase IS200-like"/>
    <property type="match status" value="1"/>
</dbReference>
<evidence type="ECO:0000313" key="3">
    <source>
        <dbReference type="Proteomes" id="UP001050975"/>
    </source>
</evidence>
<name>A0AAV3XLR1_9CYAN</name>
<organism evidence="2 3">
    <name type="scientific">Microseira wollei NIES-4236</name>
    <dbReference type="NCBI Taxonomy" id="2530354"/>
    <lineage>
        <taxon>Bacteria</taxon>
        <taxon>Bacillati</taxon>
        <taxon>Cyanobacteriota</taxon>
        <taxon>Cyanophyceae</taxon>
        <taxon>Oscillatoriophycideae</taxon>
        <taxon>Aerosakkonematales</taxon>
        <taxon>Aerosakkonemataceae</taxon>
        <taxon>Microseira</taxon>
    </lineage>
</organism>
<dbReference type="PANTHER" id="PTHR36966">
    <property type="entry name" value="REP-ASSOCIATED TYROSINE TRANSPOSASE"/>
    <property type="match status" value="1"/>
</dbReference>